<dbReference type="GO" id="GO:0020037">
    <property type="term" value="F:heme binding"/>
    <property type="evidence" value="ECO:0007669"/>
    <property type="project" value="InterPro"/>
</dbReference>
<dbReference type="PANTHER" id="PTHR36843">
    <property type="entry name" value="HEME-DEPENDENT PEROXIDASE YWFI-RELATED"/>
    <property type="match status" value="1"/>
</dbReference>
<dbReference type="EMBL" id="GG745614">
    <property type="protein sequence ID" value="EFD92232.1"/>
    <property type="molecule type" value="Genomic_DNA"/>
</dbReference>
<keyword evidence="1" id="KW-0349">Heme</keyword>
<dbReference type="Pfam" id="PF06778">
    <property type="entry name" value="Chlor_dismutase"/>
    <property type="match status" value="1"/>
</dbReference>
<dbReference type="GO" id="GO:0016491">
    <property type="term" value="F:oxidoreductase activity"/>
    <property type="evidence" value="ECO:0007669"/>
    <property type="project" value="InterPro"/>
</dbReference>
<organism evidence="5 6">
    <name type="scientific">Candidatus Parvarchaeum acidophilus ARMAN-5</name>
    <dbReference type="NCBI Taxonomy" id="662762"/>
    <lineage>
        <taxon>Archaea</taxon>
        <taxon>Candidatus Parvarchaeota</taxon>
        <taxon>Candidatus Parvarchaeum</taxon>
    </lineage>
</organism>
<gene>
    <name evidence="5" type="ORF">BJBARM5_0027</name>
    <name evidence="4" type="ORF">BJBARM5_1033</name>
</gene>
<dbReference type="SUPFAM" id="SSF54909">
    <property type="entry name" value="Dimeric alpha+beta barrel"/>
    <property type="match status" value="1"/>
</dbReference>
<accession>D6GUA3</accession>
<evidence type="ECO:0000256" key="3">
    <source>
        <dbReference type="ARBA" id="ARBA00023004"/>
    </source>
</evidence>
<sequence>MTDYPVSVTGIKLKHSWWTTDSAVRHSVMDSLKMEISRAKLENSSINFYSSLRYDTDIIFWMTADSWEKLSAFKVFLSKTFGDYGEFNYGFLSVCQKPFVENKNAKYFIAYPMRKSTEWYLLPENERKQITAEHISMAKSSGNNNNISSYTMKSFGVSDDEFLVLYELPSINEWIRVVEELRQARARKWVTKEIPVLAGIKDEAFLYFQ</sequence>
<keyword evidence="2" id="KW-0479">Metal-binding</keyword>
<protein>
    <submittedName>
        <fullName evidence="5">Chlorite dismutase</fullName>
    </submittedName>
</protein>
<dbReference type="Gene3D" id="3.30.70.1030">
    <property type="entry name" value="Apc35880, domain 1"/>
    <property type="match status" value="1"/>
</dbReference>
<dbReference type="PANTHER" id="PTHR36843:SF1">
    <property type="entry name" value="COPROHEME DECARBOXYLASE"/>
    <property type="match status" value="1"/>
</dbReference>
<evidence type="ECO:0000313" key="5">
    <source>
        <dbReference type="EMBL" id="EFD93159.1"/>
    </source>
</evidence>
<evidence type="ECO:0000313" key="4">
    <source>
        <dbReference type="EMBL" id="EFD92232.1"/>
    </source>
</evidence>
<evidence type="ECO:0000256" key="1">
    <source>
        <dbReference type="ARBA" id="ARBA00022617"/>
    </source>
</evidence>
<proteinExistence type="predicted"/>
<dbReference type="GO" id="GO:0046872">
    <property type="term" value="F:metal ion binding"/>
    <property type="evidence" value="ECO:0007669"/>
    <property type="project" value="UniProtKB-KW"/>
</dbReference>
<evidence type="ECO:0000313" key="6">
    <source>
        <dbReference type="Proteomes" id="UP000009376"/>
    </source>
</evidence>
<dbReference type="Proteomes" id="UP000009376">
    <property type="component" value="Unassembled WGS sequence"/>
</dbReference>
<evidence type="ECO:0000256" key="2">
    <source>
        <dbReference type="ARBA" id="ARBA00022723"/>
    </source>
</evidence>
<dbReference type="AlphaFoldDB" id="D6GUA3"/>
<keyword evidence="3" id="KW-0408">Iron</keyword>
<reference evidence="5 6" key="1">
    <citation type="journal article" date="2010" name="Proc. Natl. Acad. Sci. U.S.A.">
        <title>Enigmatic, ultrasmall, uncultivated Archaea.</title>
        <authorList>
            <person name="Baker B.J."/>
            <person name="Comolli L.R."/>
            <person name="Dick G.J."/>
            <person name="Hauser L.J."/>
            <person name="Hyatt D."/>
            <person name="Dill B.D."/>
            <person name="Land M.L."/>
            <person name="Verberkmoes N.C."/>
            <person name="Hettich R.L."/>
            <person name="Banfield J.F."/>
        </authorList>
    </citation>
    <scope>NUCLEOTIDE SEQUENCE [LARGE SCALE GENOMIC DNA]</scope>
</reference>
<dbReference type="EMBL" id="GG745545">
    <property type="protein sequence ID" value="EFD93159.1"/>
    <property type="molecule type" value="Genomic_DNA"/>
</dbReference>
<name>D6GUA3_PARA5</name>
<dbReference type="InterPro" id="IPR010644">
    <property type="entry name" value="ChdC/CLD"/>
</dbReference>
<dbReference type="InterPro" id="IPR011008">
    <property type="entry name" value="Dimeric_a/b-barrel"/>
</dbReference>